<dbReference type="Proteomes" id="UP001151760">
    <property type="component" value="Unassembled WGS sequence"/>
</dbReference>
<protein>
    <submittedName>
        <fullName evidence="2">Uncharacterized protein</fullName>
    </submittedName>
</protein>
<dbReference type="EMBL" id="BQNB010012428">
    <property type="protein sequence ID" value="GJT03446.1"/>
    <property type="molecule type" value="Genomic_DNA"/>
</dbReference>
<gene>
    <name evidence="2" type="ORF">Tco_0824615</name>
</gene>
<proteinExistence type="predicted"/>
<accession>A0ABQ5AMC0</accession>
<evidence type="ECO:0000313" key="2">
    <source>
        <dbReference type="EMBL" id="GJT03446.1"/>
    </source>
</evidence>
<reference evidence="2" key="1">
    <citation type="journal article" date="2022" name="Int. J. Mol. Sci.">
        <title>Draft Genome of Tanacetum Coccineum: Genomic Comparison of Closely Related Tanacetum-Family Plants.</title>
        <authorList>
            <person name="Yamashiro T."/>
            <person name="Shiraishi A."/>
            <person name="Nakayama K."/>
            <person name="Satake H."/>
        </authorList>
    </citation>
    <scope>NUCLEOTIDE SEQUENCE</scope>
</reference>
<comment type="caution">
    <text evidence="2">The sequence shown here is derived from an EMBL/GenBank/DDBJ whole genome shotgun (WGS) entry which is preliminary data.</text>
</comment>
<organism evidence="2 3">
    <name type="scientific">Tanacetum coccineum</name>
    <dbReference type="NCBI Taxonomy" id="301880"/>
    <lineage>
        <taxon>Eukaryota</taxon>
        <taxon>Viridiplantae</taxon>
        <taxon>Streptophyta</taxon>
        <taxon>Embryophyta</taxon>
        <taxon>Tracheophyta</taxon>
        <taxon>Spermatophyta</taxon>
        <taxon>Magnoliopsida</taxon>
        <taxon>eudicotyledons</taxon>
        <taxon>Gunneridae</taxon>
        <taxon>Pentapetalae</taxon>
        <taxon>asterids</taxon>
        <taxon>campanulids</taxon>
        <taxon>Asterales</taxon>
        <taxon>Asteraceae</taxon>
        <taxon>Asteroideae</taxon>
        <taxon>Anthemideae</taxon>
        <taxon>Anthemidinae</taxon>
        <taxon>Tanacetum</taxon>
    </lineage>
</organism>
<feature type="compositionally biased region" description="Polar residues" evidence="1">
    <location>
        <begin position="22"/>
        <end position="40"/>
    </location>
</feature>
<evidence type="ECO:0000256" key="1">
    <source>
        <dbReference type="SAM" id="MobiDB-lite"/>
    </source>
</evidence>
<evidence type="ECO:0000313" key="3">
    <source>
        <dbReference type="Proteomes" id="UP001151760"/>
    </source>
</evidence>
<keyword evidence="3" id="KW-1185">Reference proteome</keyword>
<feature type="region of interest" description="Disordered" evidence="1">
    <location>
        <begin position="22"/>
        <end position="44"/>
    </location>
</feature>
<sequence length="338" mass="36760">MNNKASKDGAVSFTTVAYGNTQEENVGQSSTCPTGPTASESGPDVSFASLLHGESKRKGLNFRTLIKQAGNRANVNLHGLPVTAFTEDGLSVIATDIGTPLILDSYTSDICIQSWGISRYARVLIEIWADVELKDTIVEECPKNLDLGVAKNLKKPSQASRGVPVGPKVGFKPVKEYRLVAKKLTANTSGNKKKGVEPTKEVSNSNPFDVLNLVVNDKELGTDWGGGISTTPIVEKIRKLEQLIIEGKVSLVDDAGKSLKRVDYPGDHNSDDEVCLVDNDMTRSMATKAVGFGTQSLLKKWRESYGNGDYDEDPYDDDMYEGQDLPDNLQDICLDIRV</sequence>
<reference evidence="2" key="2">
    <citation type="submission" date="2022-01" db="EMBL/GenBank/DDBJ databases">
        <authorList>
            <person name="Yamashiro T."/>
            <person name="Shiraishi A."/>
            <person name="Satake H."/>
            <person name="Nakayama K."/>
        </authorList>
    </citation>
    <scope>NUCLEOTIDE SEQUENCE</scope>
</reference>
<name>A0ABQ5AMC0_9ASTR</name>